<sequence length="40" mass="4887">MIGIFLIFRVKKNYLFKKRRCSTNFSQNLIRIYGQMAHFC</sequence>
<protein>
    <submittedName>
        <fullName evidence="1">Uncharacterized protein</fullName>
    </submittedName>
</protein>
<dbReference type="AlphaFoldDB" id="F7R2I7"/>
<name>F7R2I7_9LACO</name>
<evidence type="ECO:0000313" key="2">
    <source>
        <dbReference type="Proteomes" id="UP000002971"/>
    </source>
</evidence>
<comment type="caution">
    <text evidence="1">The sequence shown here is derived from an EMBL/GenBank/DDBJ whole genome shotgun (WGS) entry which is preliminary data.</text>
</comment>
<organism evidence="1 2">
    <name type="scientific">Ligilactobacillus ruminis SPM0211</name>
    <dbReference type="NCBI Taxonomy" id="1040964"/>
    <lineage>
        <taxon>Bacteria</taxon>
        <taxon>Bacillati</taxon>
        <taxon>Bacillota</taxon>
        <taxon>Bacilli</taxon>
        <taxon>Lactobacillales</taxon>
        <taxon>Lactobacillaceae</taxon>
        <taxon>Ligilactobacillus</taxon>
    </lineage>
</organism>
<dbReference type="Proteomes" id="UP000002971">
    <property type="component" value="Unassembled WGS sequence"/>
</dbReference>
<reference evidence="1 2" key="1">
    <citation type="journal article" date="2011" name="J. Bacteriol.">
        <title>Genome Sequence of Lactobacillus ruminis SPM0211, Isolated from a Fecal Sample from a Healthy Korean.</title>
        <authorList>
            <person name="Lee S."/>
            <person name="Cho Y.J."/>
            <person name="Lee A.H."/>
            <person name="Chun J."/>
            <person name="Ha N.J."/>
            <person name="Ko G."/>
        </authorList>
    </citation>
    <scope>NUCLEOTIDE SEQUENCE [LARGE SCALE GENOMIC DNA]</scope>
    <source>
        <strain evidence="1 2">SPM0211</strain>
    </source>
</reference>
<gene>
    <name evidence="1" type="ORF">LRU_01916</name>
</gene>
<accession>F7R2I7</accession>
<dbReference type="EMBL" id="AFOJ01000007">
    <property type="protein sequence ID" value="EGM50234.1"/>
    <property type="molecule type" value="Genomic_DNA"/>
</dbReference>
<evidence type="ECO:0000313" key="1">
    <source>
        <dbReference type="EMBL" id="EGM50234.1"/>
    </source>
</evidence>
<proteinExistence type="predicted"/>